<evidence type="ECO:0000313" key="1">
    <source>
        <dbReference type="EMBL" id="MEE6148229.1"/>
    </source>
</evidence>
<dbReference type="Proteomes" id="UP001332931">
    <property type="component" value="Unassembled WGS sequence"/>
</dbReference>
<accession>A0ABU7RCS8</accession>
<dbReference type="RefSeq" id="WP_330958997.1">
    <property type="nucleotide sequence ID" value="NZ_JAZGJQ010000017.1"/>
</dbReference>
<dbReference type="SUPFAM" id="SSF160904">
    <property type="entry name" value="Jann2411-like"/>
    <property type="match status" value="1"/>
</dbReference>
<dbReference type="EMBL" id="JAZGJQ010000017">
    <property type="protein sequence ID" value="MEE6148229.1"/>
    <property type="molecule type" value="Genomic_DNA"/>
</dbReference>
<sequence>MCEEAERDPLDEPIKADVKFMFSSIPVTTGIRVPTPPVWTGGKGTMDFFDEFGPRKKVMPTEEDLKACYFCLNLNLIDEERGHETIELPEGFYCHEFLRLNPSNIQEFLAFQRRYGIVKGAREQKPSGTGMRESLRPEPDHNVFSGANAGYYRHQLEGILASAELYDSVPDQEYVYDRELIKLGAVSFQEAIFAVLDAQAAIRNTTRVLRDDLPTMTKREAALAKISSEYVAHFLPNLFPSIELVTIDDKGKDSHSNVSDLITAVFAQLARGLLNNEAYRVCANPECNRLFTPREMGRRLDTKYCCPECQERAKRLRYAARHA</sequence>
<keyword evidence="2" id="KW-1185">Reference proteome</keyword>
<gene>
    <name evidence="1" type="ORF">VXJ25_09590</name>
</gene>
<organism evidence="1 2">
    <name type="scientific">Olsenella absiana</name>
    <dbReference type="NCBI Taxonomy" id="3115222"/>
    <lineage>
        <taxon>Bacteria</taxon>
        <taxon>Bacillati</taxon>
        <taxon>Actinomycetota</taxon>
        <taxon>Coriobacteriia</taxon>
        <taxon>Coriobacteriales</taxon>
        <taxon>Atopobiaceae</taxon>
        <taxon>Olsenella</taxon>
    </lineage>
</organism>
<proteinExistence type="predicted"/>
<dbReference type="InterPro" id="IPR023286">
    <property type="entry name" value="ABATE_dom_sf"/>
</dbReference>
<dbReference type="Gene3D" id="1.10.3300.10">
    <property type="entry name" value="Jann2411-like domain"/>
    <property type="match status" value="1"/>
</dbReference>
<evidence type="ECO:0000313" key="2">
    <source>
        <dbReference type="Proteomes" id="UP001332931"/>
    </source>
</evidence>
<protein>
    <submittedName>
        <fullName evidence="1">CGNR zinc finger domain-containing protein</fullName>
    </submittedName>
</protein>
<name>A0ABU7RCS8_9ACTN</name>
<reference evidence="1 2" key="1">
    <citation type="submission" date="2024-01" db="EMBL/GenBank/DDBJ databases">
        <title>Description of Olsenella sp. nov., isolated from pig feces.</title>
        <authorList>
            <person name="Chang Y.-H."/>
        </authorList>
    </citation>
    <scope>NUCLEOTIDE SEQUENCE [LARGE SCALE GENOMIC DNA]</scope>
    <source>
        <strain evidence="1 2">YH-ols2223</strain>
    </source>
</reference>
<comment type="caution">
    <text evidence="1">The sequence shown here is derived from an EMBL/GenBank/DDBJ whole genome shotgun (WGS) entry which is preliminary data.</text>
</comment>